<comment type="caution">
    <text evidence="2">The sequence shown here is derived from an EMBL/GenBank/DDBJ whole genome shotgun (WGS) entry which is preliminary data.</text>
</comment>
<evidence type="ECO:0000313" key="2">
    <source>
        <dbReference type="EMBL" id="CAK8674052.1"/>
    </source>
</evidence>
<feature type="compositionally biased region" description="Low complexity" evidence="1">
    <location>
        <begin position="135"/>
        <end position="148"/>
    </location>
</feature>
<feature type="region of interest" description="Disordered" evidence="1">
    <location>
        <begin position="116"/>
        <end position="174"/>
    </location>
</feature>
<dbReference type="PANTHER" id="PTHR46114">
    <property type="entry name" value="APPLE DOMAIN-CONTAINING PROTEIN"/>
    <property type="match status" value="1"/>
</dbReference>
<sequence>MRKCKNDPDRFCYICGKVTLRSRQAKITQFVKKAYYAYFGVKLGDQDKAFAPHICCKACVENLRLWSLKKIKSLPFGIPMVWREGKDHVTDCYFCMTNLQGINRKNKQHVKYPDVSSAMKPVPHGPGIPVPEPPGEISEMECSSSAESKASEQDTWDAEQSTSQPKPLTQPELNDLTRDLNLTKESAQLLGSRLRENNLLAPCTTYFWYRYRDKEFRKYFNYDEDHSLVYCQDVSGLILALGIVYSSAEWRLFLDSSVKSLKVVLLHNGNKIGSVPVGHSVKLTECYEDMKFLLKSLQYSQHKWKICGDLKMISILLGLQAGYTKHPCFLCLWDSRADDRHYTQISWPPRTSFTPGFKNVKFAYLVDPQNILLPPLHIKLGLMKNYTKALDKDGPTFKFLQMKFPRISEAKLRAGVFDGPQIRELMKDEGFTAHMSAVEKRAWTGFRAVISNFLGKHRSPDYEAQVKELLESFQSLGARMSVKMHFLSSHLDYFPDNCGDYSEEQGERFHQDLRHMEERYQGYWDVNMLADYCWCLKRDLPNTTHRRKSLKRHFLSA</sequence>
<organism evidence="2 3">
    <name type="scientific">Clavelina lepadiformis</name>
    <name type="common">Light-bulb sea squirt</name>
    <name type="synonym">Ascidia lepadiformis</name>
    <dbReference type="NCBI Taxonomy" id="159417"/>
    <lineage>
        <taxon>Eukaryota</taxon>
        <taxon>Metazoa</taxon>
        <taxon>Chordata</taxon>
        <taxon>Tunicata</taxon>
        <taxon>Ascidiacea</taxon>
        <taxon>Aplousobranchia</taxon>
        <taxon>Clavelinidae</taxon>
        <taxon>Clavelina</taxon>
    </lineage>
</organism>
<accession>A0ABP0F2V0</accession>
<evidence type="ECO:0000256" key="1">
    <source>
        <dbReference type="SAM" id="MobiDB-lite"/>
    </source>
</evidence>
<proteinExistence type="predicted"/>
<dbReference type="Proteomes" id="UP001642483">
    <property type="component" value="Unassembled WGS sequence"/>
</dbReference>
<name>A0ABP0F2V0_CLALP</name>
<protein>
    <submittedName>
        <fullName evidence="2">Uncharacterized protein</fullName>
    </submittedName>
</protein>
<feature type="compositionally biased region" description="Pro residues" evidence="1">
    <location>
        <begin position="123"/>
        <end position="134"/>
    </location>
</feature>
<evidence type="ECO:0000313" key="3">
    <source>
        <dbReference type="Proteomes" id="UP001642483"/>
    </source>
</evidence>
<feature type="compositionally biased region" description="Polar residues" evidence="1">
    <location>
        <begin position="158"/>
        <end position="167"/>
    </location>
</feature>
<dbReference type="PANTHER" id="PTHR46114:SF1">
    <property type="entry name" value="ZAD DOMAIN-CONTAINING PROTEIN"/>
    <property type="match status" value="1"/>
</dbReference>
<gene>
    <name evidence="2" type="ORF">CVLEPA_LOCUS3772</name>
</gene>
<dbReference type="EMBL" id="CAWYQH010000002">
    <property type="protein sequence ID" value="CAK8674052.1"/>
    <property type="molecule type" value="Genomic_DNA"/>
</dbReference>
<reference evidence="2 3" key="1">
    <citation type="submission" date="2024-02" db="EMBL/GenBank/DDBJ databases">
        <authorList>
            <person name="Daric V."/>
            <person name="Darras S."/>
        </authorList>
    </citation>
    <scope>NUCLEOTIDE SEQUENCE [LARGE SCALE GENOMIC DNA]</scope>
</reference>
<keyword evidence="3" id="KW-1185">Reference proteome</keyword>